<dbReference type="Gene3D" id="3.30.420.130">
    <property type="entry name" value="Dinitrogenase iron-molybdenum cofactor biosynthesis domain"/>
    <property type="match status" value="1"/>
</dbReference>
<keyword evidence="5" id="KW-1185">Reference proteome</keyword>
<dbReference type="EMBL" id="FNRJ01000008">
    <property type="protein sequence ID" value="SEA83078.1"/>
    <property type="molecule type" value="Genomic_DNA"/>
</dbReference>
<evidence type="ECO:0000313" key="5">
    <source>
        <dbReference type="Proteomes" id="UP000242469"/>
    </source>
</evidence>
<dbReference type="InterPro" id="IPR036105">
    <property type="entry name" value="DiNase_FeMo-co_biosyn_sf"/>
</dbReference>
<dbReference type="InterPro" id="IPR003731">
    <property type="entry name" value="Di-Nase_FeMo-co_biosynth"/>
</dbReference>
<gene>
    <name evidence="4" type="ORF">SAMN02745729_10832</name>
</gene>
<proteinExistence type="predicted"/>
<protein>
    <submittedName>
        <fullName evidence="4">Predicted Fe-Mo cluster-binding protein, NifX family</fullName>
    </submittedName>
</protein>
<evidence type="ECO:0000256" key="1">
    <source>
        <dbReference type="ARBA" id="ARBA00023231"/>
    </source>
</evidence>
<accession>A0A1H4EEC9</accession>
<dbReference type="STRING" id="1122198.SAMN02745729_10832"/>
<evidence type="ECO:0000313" key="4">
    <source>
        <dbReference type="EMBL" id="SEA83078.1"/>
    </source>
</evidence>
<dbReference type="Proteomes" id="UP000242469">
    <property type="component" value="Unassembled WGS sequence"/>
</dbReference>
<dbReference type="SUPFAM" id="SSF53146">
    <property type="entry name" value="Nitrogenase accessory factor-like"/>
    <property type="match status" value="1"/>
</dbReference>
<dbReference type="InterPro" id="IPR033913">
    <property type="entry name" value="MTH1175_dom"/>
</dbReference>
<sequence>MKIAVTSQNRKTVTGHAGRCRRFWIYTVDGGEVADKTLLELSKEESFHDSDSNAPHPLDGVDVLLTGGMGPGLAQRMARKGTEAQVTSETDPDAAIKHYLDSRAG</sequence>
<evidence type="ECO:0000259" key="3">
    <source>
        <dbReference type="Pfam" id="PF02579"/>
    </source>
</evidence>
<feature type="domain" description="Dinitrogenase iron-molybdenum cofactor biosynthesis" evidence="3">
    <location>
        <begin position="10"/>
        <end position="100"/>
    </location>
</feature>
<dbReference type="InterPro" id="IPR051840">
    <property type="entry name" value="NifX/NifY_domain"/>
</dbReference>
<evidence type="ECO:0000256" key="2">
    <source>
        <dbReference type="SAM" id="MobiDB-lite"/>
    </source>
</evidence>
<keyword evidence="1" id="KW-0535">Nitrogen fixation</keyword>
<dbReference type="RefSeq" id="WP_091826580.1">
    <property type="nucleotide sequence ID" value="NZ_FNRJ01000008.1"/>
</dbReference>
<dbReference type="PANTHER" id="PTHR33937:SF2">
    <property type="entry name" value="DINITROGENASE IRON-MOLYBDENUM COFACTOR BIOSYNTHESIS DOMAIN-CONTAINING PROTEIN"/>
    <property type="match status" value="1"/>
</dbReference>
<reference evidence="5" key="1">
    <citation type="submission" date="2016-10" db="EMBL/GenBank/DDBJ databases">
        <authorList>
            <person name="Varghese N."/>
            <person name="Submissions S."/>
        </authorList>
    </citation>
    <scope>NUCLEOTIDE SEQUENCE [LARGE SCALE GENOMIC DNA]</scope>
    <source>
        <strain evidence="5">DSM 11526</strain>
    </source>
</reference>
<dbReference type="CDD" id="cd00851">
    <property type="entry name" value="MTH1175"/>
    <property type="match status" value="1"/>
</dbReference>
<dbReference type="Pfam" id="PF02579">
    <property type="entry name" value="Nitro_FeMo-Co"/>
    <property type="match status" value="1"/>
</dbReference>
<dbReference type="OrthoDB" id="9797941at2"/>
<feature type="region of interest" description="Disordered" evidence="2">
    <location>
        <begin position="72"/>
        <end position="105"/>
    </location>
</feature>
<feature type="compositionally biased region" description="Basic and acidic residues" evidence="2">
    <location>
        <begin position="94"/>
        <end position="105"/>
    </location>
</feature>
<organism evidence="4 5">
    <name type="scientific">Marinobacterium iners DSM 11526</name>
    <dbReference type="NCBI Taxonomy" id="1122198"/>
    <lineage>
        <taxon>Bacteria</taxon>
        <taxon>Pseudomonadati</taxon>
        <taxon>Pseudomonadota</taxon>
        <taxon>Gammaproteobacteria</taxon>
        <taxon>Oceanospirillales</taxon>
        <taxon>Oceanospirillaceae</taxon>
        <taxon>Marinobacterium</taxon>
    </lineage>
</organism>
<name>A0A1H4EEC9_9GAMM</name>
<dbReference type="PANTHER" id="PTHR33937">
    <property type="entry name" value="IRON-MOLYBDENUM PROTEIN-RELATED-RELATED"/>
    <property type="match status" value="1"/>
</dbReference>
<dbReference type="AlphaFoldDB" id="A0A1H4EEC9"/>